<name>A0A9X0I174_9ACTN</name>
<dbReference type="EMBL" id="LMWI01000002">
    <property type="protein sequence ID" value="KUJ44864.1"/>
    <property type="molecule type" value="Genomic_DNA"/>
</dbReference>
<protein>
    <submittedName>
        <fullName evidence="2">Uncharacterized protein</fullName>
    </submittedName>
</protein>
<keyword evidence="3" id="KW-1185">Reference proteome</keyword>
<organism evidence="2 3">
    <name type="scientific">Micromonospora maris</name>
    <dbReference type="NCBI Taxonomy" id="1003110"/>
    <lineage>
        <taxon>Bacteria</taxon>
        <taxon>Bacillati</taxon>
        <taxon>Actinomycetota</taxon>
        <taxon>Actinomycetes</taxon>
        <taxon>Micromonosporales</taxon>
        <taxon>Micromonosporaceae</taxon>
        <taxon>Micromonospora</taxon>
    </lineage>
</organism>
<dbReference type="AlphaFoldDB" id="A0A9X0I174"/>
<evidence type="ECO:0000313" key="2">
    <source>
        <dbReference type="EMBL" id="KUJ44864.1"/>
    </source>
</evidence>
<dbReference type="Proteomes" id="UP000053246">
    <property type="component" value="Unassembled WGS sequence"/>
</dbReference>
<proteinExistence type="predicted"/>
<evidence type="ECO:0000256" key="1">
    <source>
        <dbReference type="SAM" id="MobiDB-lite"/>
    </source>
</evidence>
<evidence type="ECO:0000313" key="3">
    <source>
        <dbReference type="Proteomes" id="UP000053246"/>
    </source>
</evidence>
<feature type="region of interest" description="Disordered" evidence="1">
    <location>
        <begin position="1"/>
        <end position="28"/>
    </location>
</feature>
<sequence length="93" mass="10131">MPSAIWHHDHCGGSGHRLTQPPPRVDGQTGVRDQEFFSVDGAHCGGHPQAIPQPPALQQCGVLVGQPLRPEHLRAQVLRFVVADELDPPPRIL</sequence>
<feature type="compositionally biased region" description="Basic and acidic residues" evidence="1">
    <location>
        <begin position="1"/>
        <end position="11"/>
    </location>
</feature>
<accession>A0A9X0I174</accession>
<comment type="caution">
    <text evidence="2">The sequence shown here is derived from an EMBL/GenBank/DDBJ whole genome shotgun (WGS) entry which is preliminary data.</text>
</comment>
<gene>
    <name evidence="2" type="ORF">ADL17_17145</name>
</gene>
<reference evidence="2 3" key="1">
    <citation type="submission" date="2015-10" db="EMBL/GenBank/DDBJ databases">
        <authorList>
            <person name="Ju K.-S."/>
            <person name="Doroghazi J.R."/>
            <person name="Metcalf W.W."/>
        </authorList>
    </citation>
    <scope>NUCLEOTIDE SEQUENCE [LARGE SCALE GENOMIC DNA]</scope>
    <source>
        <strain evidence="2 3">NRRL B-24793</strain>
    </source>
</reference>